<dbReference type="HOGENOM" id="CLU_2901170_0_0_5"/>
<dbReference type="AlphaFoldDB" id="U4Q3F3"/>
<dbReference type="EMBL" id="HG518322">
    <property type="protein sequence ID" value="CDI08230.1"/>
    <property type="molecule type" value="Genomic_DNA"/>
</dbReference>
<name>U4Q3F3_9HYPH</name>
<evidence type="ECO:0000313" key="2">
    <source>
        <dbReference type="Proteomes" id="UP000016944"/>
    </source>
</evidence>
<gene>
    <name evidence="1" type="ORF">BN877_I1322</name>
</gene>
<sequence>MRRVGRAVAALPLIAKNAVQFGTLRMNNGAEPYFTHIRRVTRNSDSVAVRKALARSCGLVAR</sequence>
<organism evidence="1 2">
    <name type="scientific">Agrobacterium pusense</name>
    <dbReference type="NCBI Taxonomy" id="648995"/>
    <lineage>
        <taxon>Bacteria</taxon>
        <taxon>Pseudomonadati</taxon>
        <taxon>Pseudomonadota</taxon>
        <taxon>Alphaproteobacteria</taxon>
        <taxon>Hyphomicrobiales</taxon>
        <taxon>Rhizobiaceae</taxon>
        <taxon>Rhizobium/Agrobacterium group</taxon>
        <taxon>Agrobacterium</taxon>
    </lineage>
</organism>
<dbReference type="KEGG" id="rir:BN877_I1322"/>
<protein>
    <submittedName>
        <fullName evidence="1">Uncharacterized protein</fullName>
    </submittedName>
</protein>
<accession>U4Q3F3</accession>
<proteinExistence type="predicted"/>
<dbReference type="Proteomes" id="UP000016944">
    <property type="component" value="Chromosome I"/>
</dbReference>
<reference evidence="1 2" key="1">
    <citation type="journal article" date="2013" name="Genome Announc.">
        <title>Complete Genome Sequence of the Sesbania Symbiont and Rice Growth-Promoting Endophyte Rhizobium sp. Strain IRBG74.</title>
        <authorList>
            <person name="Crook M.B."/>
            <person name="Mitra S."/>
            <person name="Ane J.M."/>
            <person name="Sadowsky M.J."/>
            <person name="Gyaneshwar P."/>
        </authorList>
    </citation>
    <scope>NUCLEOTIDE SEQUENCE [LARGE SCALE GENOMIC DNA]</scope>
    <source>
        <strain evidence="1 2">IRBG74</strain>
    </source>
</reference>
<evidence type="ECO:0000313" key="1">
    <source>
        <dbReference type="EMBL" id="CDI08230.1"/>
    </source>
</evidence>